<evidence type="ECO:0000256" key="8">
    <source>
        <dbReference type="ARBA" id="ARBA00022989"/>
    </source>
</evidence>
<comment type="subcellular location">
    <subcellularLocation>
        <location evidence="1">Cell membrane</location>
        <topology evidence="1">Multi-pass membrane protein</topology>
    </subcellularLocation>
    <subcellularLocation>
        <location evidence="16">Membrane</location>
        <topology evidence="16">Multi-pass membrane protein</topology>
    </subcellularLocation>
</comment>
<evidence type="ECO:0000313" key="21">
    <source>
        <dbReference type="Proteomes" id="UP000541033"/>
    </source>
</evidence>
<feature type="transmembrane region" description="Helical" evidence="18">
    <location>
        <begin position="218"/>
        <end position="243"/>
    </location>
</feature>
<sequence>MDFLGTILWPIRWAIELIIVAWHYLFTAIGMDAGLGITWVLSIVGLVVVVRSALIPLFVRQIKSQRRMMEISPQLKKIQDKYKGKKDQFSREAMSRETMAMYKNNGTSPFASCMPILVQMPIFFGLFSVLRNASDDKAGVGLLTKDLAHSFANAEIFGAPLNATFTGAWENGPWQVMVIAAVLVILMTASQFYTQLQITSKNVSDETKASPMYKQQRILLYIIPFMFVFSGVAFPLGLNFYWFTSNVWAMVQQFIIIRQMPTPGSEAYRLRQQRLARKGKLEAGPEEETTQALSANQKAQRQQPMSKKRAKKNPGATGGSTAPKTNESGSDDTKDSGSTGSKKS</sequence>
<keyword evidence="9 18" id="KW-0472">Membrane</keyword>
<evidence type="ECO:0000256" key="5">
    <source>
        <dbReference type="ARBA" id="ARBA00022475"/>
    </source>
</evidence>
<feature type="transmembrane region" description="Helical" evidence="18">
    <location>
        <begin position="7"/>
        <end position="25"/>
    </location>
</feature>
<dbReference type="NCBIfam" id="NF002350">
    <property type="entry name" value="PRK01315.1"/>
    <property type="match status" value="1"/>
</dbReference>
<keyword evidence="6 16" id="KW-0812">Transmembrane</keyword>
<keyword evidence="8 18" id="KW-1133">Transmembrane helix</keyword>
<accession>A0A7X5R2U7</accession>
<evidence type="ECO:0000256" key="9">
    <source>
        <dbReference type="ARBA" id="ARBA00023136"/>
    </source>
</evidence>
<dbReference type="Proteomes" id="UP000541033">
    <property type="component" value="Unassembled WGS sequence"/>
</dbReference>
<evidence type="ECO:0000256" key="11">
    <source>
        <dbReference type="ARBA" id="ARBA00025034"/>
    </source>
</evidence>
<dbReference type="AlphaFoldDB" id="A0A7X5R2U7"/>
<feature type="region of interest" description="Disordered" evidence="17">
    <location>
        <begin position="279"/>
        <end position="344"/>
    </location>
</feature>
<evidence type="ECO:0000256" key="18">
    <source>
        <dbReference type="SAM" id="Phobius"/>
    </source>
</evidence>
<dbReference type="InterPro" id="IPR001708">
    <property type="entry name" value="YidC/ALB3/OXA1/COX18"/>
</dbReference>
<comment type="function">
    <text evidence="11">Required for the insertion and/or proper folding and/or complex formation of integral membrane proteins into the membrane. Involved in integration of membrane proteins that insert both dependently and independently of the Sec translocase complex, as well as at least some lipoproteins. Aids folding of multispanning membrane proteins.</text>
</comment>
<feature type="transmembrane region" description="Helical" evidence="18">
    <location>
        <begin position="37"/>
        <end position="59"/>
    </location>
</feature>
<comment type="caution">
    <text evidence="20">The sequence shown here is derived from an EMBL/GenBank/DDBJ whole genome shotgun (WGS) entry which is preliminary data.</text>
</comment>
<keyword evidence="5" id="KW-1003">Cell membrane</keyword>
<gene>
    <name evidence="20" type="ORF">FHX76_002541</name>
</gene>
<feature type="domain" description="Membrane insertase YidC/Oxa/ALB C-terminal" evidence="19">
    <location>
        <begin position="39"/>
        <end position="257"/>
    </location>
</feature>
<evidence type="ECO:0000256" key="15">
    <source>
        <dbReference type="ARBA" id="ARBA00033342"/>
    </source>
</evidence>
<evidence type="ECO:0000256" key="1">
    <source>
        <dbReference type="ARBA" id="ARBA00004651"/>
    </source>
</evidence>
<protein>
    <recommendedName>
        <fullName evidence="3">Membrane protein insertase YidC</fullName>
    </recommendedName>
    <alternativeName>
        <fullName evidence="15">Foldase YidC</fullName>
    </alternativeName>
    <alternativeName>
        <fullName evidence="14">Membrane integrase YidC</fullName>
    </alternativeName>
    <alternativeName>
        <fullName evidence="13">Membrane protein YidC</fullName>
    </alternativeName>
</protein>
<evidence type="ECO:0000256" key="12">
    <source>
        <dbReference type="ARBA" id="ARBA00026028"/>
    </source>
</evidence>
<dbReference type="PANTHER" id="PTHR12428">
    <property type="entry name" value="OXA1"/>
    <property type="match status" value="1"/>
</dbReference>
<evidence type="ECO:0000256" key="10">
    <source>
        <dbReference type="ARBA" id="ARBA00023186"/>
    </source>
</evidence>
<dbReference type="RefSeq" id="WP_167151118.1">
    <property type="nucleotide sequence ID" value="NZ_JAAMOX010000002.1"/>
</dbReference>
<evidence type="ECO:0000256" key="2">
    <source>
        <dbReference type="ARBA" id="ARBA00010527"/>
    </source>
</evidence>
<evidence type="ECO:0000313" key="20">
    <source>
        <dbReference type="EMBL" id="NIH54645.1"/>
    </source>
</evidence>
<dbReference type="NCBIfam" id="TIGR03592">
    <property type="entry name" value="yidC_oxa1_cterm"/>
    <property type="match status" value="1"/>
</dbReference>
<dbReference type="GO" id="GO:0051205">
    <property type="term" value="P:protein insertion into membrane"/>
    <property type="evidence" value="ECO:0007669"/>
    <property type="project" value="TreeGrafter"/>
</dbReference>
<comment type="subunit">
    <text evidence="12">Interacts with the Sec translocase complex via SecD. Specifically interacts with transmembrane segments of nascent integral membrane proteins during membrane integration.</text>
</comment>
<reference evidence="20 21" key="1">
    <citation type="submission" date="2020-02" db="EMBL/GenBank/DDBJ databases">
        <title>Sequencing the genomes of 1000 actinobacteria strains.</title>
        <authorList>
            <person name="Klenk H.-P."/>
        </authorList>
    </citation>
    <scope>NUCLEOTIDE SEQUENCE [LARGE SCALE GENOMIC DNA]</scope>
    <source>
        <strain evidence="20 21">DSM 27960</strain>
    </source>
</reference>
<keyword evidence="10" id="KW-0143">Chaperone</keyword>
<organism evidence="20 21">
    <name type="scientific">Lysinibacter cavernae</name>
    <dbReference type="NCBI Taxonomy" id="1640652"/>
    <lineage>
        <taxon>Bacteria</taxon>
        <taxon>Bacillati</taxon>
        <taxon>Actinomycetota</taxon>
        <taxon>Actinomycetes</taxon>
        <taxon>Micrococcales</taxon>
        <taxon>Microbacteriaceae</taxon>
        <taxon>Lysinibacter</taxon>
    </lineage>
</organism>
<feature type="transmembrane region" description="Helical" evidence="18">
    <location>
        <begin position="109"/>
        <end position="130"/>
    </location>
</feature>
<evidence type="ECO:0000256" key="14">
    <source>
        <dbReference type="ARBA" id="ARBA00033245"/>
    </source>
</evidence>
<dbReference type="GO" id="GO:0032977">
    <property type="term" value="F:membrane insertase activity"/>
    <property type="evidence" value="ECO:0007669"/>
    <property type="project" value="InterPro"/>
</dbReference>
<evidence type="ECO:0000256" key="13">
    <source>
        <dbReference type="ARBA" id="ARBA00031538"/>
    </source>
</evidence>
<evidence type="ECO:0000256" key="17">
    <source>
        <dbReference type="SAM" id="MobiDB-lite"/>
    </source>
</evidence>
<comment type="similarity">
    <text evidence="2">Belongs to the OXA1/ALB3/YidC family. Type 1 subfamily.</text>
</comment>
<dbReference type="Pfam" id="PF02096">
    <property type="entry name" value="60KD_IMP"/>
    <property type="match status" value="1"/>
</dbReference>
<keyword evidence="21" id="KW-1185">Reference proteome</keyword>
<dbReference type="GO" id="GO:0005886">
    <property type="term" value="C:plasma membrane"/>
    <property type="evidence" value="ECO:0007669"/>
    <property type="project" value="UniProtKB-SubCell"/>
</dbReference>
<proteinExistence type="inferred from homology"/>
<feature type="compositionally biased region" description="Polar residues" evidence="17">
    <location>
        <begin position="290"/>
        <end position="305"/>
    </location>
</feature>
<dbReference type="PANTHER" id="PTHR12428:SF65">
    <property type="entry name" value="CYTOCHROME C OXIDASE ASSEMBLY PROTEIN COX18, MITOCHONDRIAL"/>
    <property type="match status" value="1"/>
</dbReference>
<evidence type="ECO:0000256" key="4">
    <source>
        <dbReference type="ARBA" id="ARBA00022448"/>
    </source>
</evidence>
<dbReference type="InterPro" id="IPR028055">
    <property type="entry name" value="YidC/Oxa/ALB_C"/>
</dbReference>
<keyword evidence="4" id="KW-0813">Transport</keyword>
<dbReference type="EMBL" id="JAAMOX010000002">
    <property type="protein sequence ID" value="NIH54645.1"/>
    <property type="molecule type" value="Genomic_DNA"/>
</dbReference>
<keyword evidence="7" id="KW-0653">Protein transport</keyword>
<feature type="transmembrane region" description="Helical" evidence="18">
    <location>
        <begin position="174"/>
        <end position="193"/>
    </location>
</feature>
<dbReference type="CDD" id="cd20070">
    <property type="entry name" value="5TM_YidC_Alb3"/>
    <property type="match status" value="1"/>
</dbReference>
<name>A0A7X5R2U7_9MICO</name>
<evidence type="ECO:0000256" key="3">
    <source>
        <dbReference type="ARBA" id="ARBA00015325"/>
    </source>
</evidence>
<dbReference type="InterPro" id="IPR047196">
    <property type="entry name" value="YidC_ALB_C"/>
</dbReference>
<evidence type="ECO:0000256" key="6">
    <source>
        <dbReference type="ARBA" id="ARBA00022692"/>
    </source>
</evidence>
<evidence type="ECO:0000259" key="19">
    <source>
        <dbReference type="Pfam" id="PF02096"/>
    </source>
</evidence>
<dbReference type="GO" id="GO:0015031">
    <property type="term" value="P:protein transport"/>
    <property type="evidence" value="ECO:0007669"/>
    <property type="project" value="UniProtKB-KW"/>
</dbReference>
<evidence type="ECO:0000256" key="16">
    <source>
        <dbReference type="RuleBase" id="RU003945"/>
    </source>
</evidence>
<evidence type="ECO:0000256" key="7">
    <source>
        <dbReference type="ARBA" id="ARBA00022927"/>
    </source>
</evidence>